<gene>
    <name evidence="2" type="ORF">FK268_23285</name>
</gene>
<keyword evidence="3" id="KW-1185">Reference proteome</keyword>
<dbReference type="PANTHER" id="PTHR30469:SF36">
    <property type="entry name" value="BLL3903 PROTEIN"/>
    <property type="match status" value="1"/>
</dbReference>
<feature type="non-terminal residue" evidence="2">
    <location>
        <position position="125"/>
    </location>
</feature>
<dbReference type="Gene3D" id="1.10.287.470">
    <property type="entry name" value="Helix hairpin bin"/>
    <property type="match status" value="1"/>
</dbReference>
<evidence type="ECO:0000313" key="2">
    <source>
        <dbReference type="EMBL" id="TWS21655.1"/>
    </source>
</evidence>
<feature type="coiled-coil region" evidence="1">
    <location>
        <begin position="85"/>
        <end position="117"/>
    </location>
</feature>
<dbReference type="GO" id="GO:1990281">
    <property type="term" value="C:efflux pump complex"/>
    <property type="evidence" value="ECO:0007669"/>
    <property type="project" value="TreeGrafter"/>
</dbReference>
<dbReference type="GO" id="GO:0015562">
    <property type="term" value="F:efflux transmembrane transporter activity"/>
    <property type="evidence" value="ECO:0007669"/>
    <property type="project" value="TreeGrafter"/>
</dbReference>
<dbReference type="AlphaFoldDB" id="A0A5C5RHQ2"/>
<reference evidence="2 3" key="1">
    <citation type="submission" date="2019-08" db="EMBL/GenBank/DDBJ databases">
        <title>Tsukamurella conjunctivitidis sp. nov., Tsukamurella assacharolytica sp. nov. and Tsukamurella sputae sp. nov. isolated from patients with conjunctivitis, bacteraemia (lymphoma) and respiratory infection (sputum) in Hong Kong.</title>
        <authorList>
            <person name="Fok K.M.N."/>
            <person name="Fong J.Y.H."/>
        </authorList>
    </citation>
    <scope>NUCLEOTIDE SEQUENCE [LARGE SCALE GENOMIC DNA]</scope>
    <source>
        <strain evidence="2 3">HKU70</strain>
    </source>
</reference>
<sequence>MLRVDRQIVATLLWSILFLIFPTALWAKVTNVELSEVLLEEKYEEIYAVGVLYPYQEVMIRPEAAGRIVKIAFKEGESIEAGDLLIELDSAIEAAELKEREAKRQLAKQNIDRLLAARGGSTAQA</sequence>
<keyword evidence="1" id="KW-0175">Coiled coil</keyword>
<comment type="caution">
    <text evidence="2">The sequence shown here is derived from an EMBL/GenBank/DDBJ whole genome shotgun (WGS) entry which is preliminary data.</text>
</comment>
<accession>A0A5C5RHQ2</accession>
<evidence type="ECO:0000313" key="3">
    <source>
        <dbReference type="Proteomes" id="UP000319792"/>
    </source>
</evidence>
<dbReference type="Proteomes" id="UP000319792">
    <property type="component" value="Unassembled WGS sequence"/>
</dbReference>
<dbReference type="SUPFAM" id="SSF111369">
    <property type="entry name" value="HlyD-like secretion proteins"/>
    <property type="match status" value="1"/>
</dbReference>
<dbReference type="PANTHER" id="PTHR30469">
    <property type="entry name" value="MULTIDRUG RESISTANCE PROTEIN MDTA"/>
    <property type="match status" value="1"/>
</dbReference>
<dbReference type="EMBL" id="VIGV01000091">
    <property type="protein sequence ID" value="TWS21655.1"/>
    <property type="molecule type" value="Genomic_DNA"/>
</dbReference>
<proteinExistence type="predicted"/>
<organism evidence="2 3">
    <name type="scientific">Tsukamurella sputi</name>
    <dbReference type="NCBI Taxonomy" id="2591848"/>
    <lineage>
        <taxon>Bacteria</taxon>
        <taxon>Bacillati</taxon>
        <taxon>Actinomycetota</taxon>
        <taxon>Actinomycetes</taxon>
        <taxon>Mycobacteriales</taxon>
        <taxon>Tsukamurellaceae</taxon>
        <taxon>Tsukamurella</taxon>
    </lineage>
</organism>
<dbReference type="Gene3D" id="2.40.50.100">
    <property type="match status" value="1"/>
</dbReference>
<protein>
    <submittedName>
        <fullName evidence="2">Biotin/lipoyl-binding protein</fullName>
    </submittedName>
</protein>
<name>A0A5C5RHQ2_9ACTN</name>
<evidence type="ECO:0000256" key="1">
    <source>
        <dbReference type="SAM" id="Coils"/>
    </source>
</evidence>